<proteinExistence type="predicted"/>
<dbReference type="HOGENOM" id="CLU_747737_0_0_0"/>
<dbReference type="Proteomes" id="UP000007881">
    <property type="component" value="Chromosome"/>
</dbReference>
<dbReference type="EMBL" id="AP012338">
    <property type="protein sequence ID" value="BAM03586.1"/>
    <property type="molecule type" value="Genomic_DNA"/>
</dbReference>
<keyword evidence="2" id="KW-1185">Reference proteome</keyword>
<dbReference type="RefSeq" id="WP_014436805.1">
    <property type="nucleotide sequence ID" value="NC_017080.1"/>
</dbReference>
<organism evidence="1 2">
    <name type="scientific">Phycisphaera mikurensis (strain NBRC 102666 / KCTC 22515 / FYK2301M01)</name>
    <dbReference type="NCBI Taxonomy" id="1142394"/>
    <lineage>
        <taxon>Bacteria</taxon>
        <taxon>Pseudomonadati</taxon>
        <taxon>Planctomycetota</taxon>
        <taxon>Phycisphaerae</taxon>
        <taxon>Phycisphaerales</taxon>
        <taxon>Phycisphaeraceae</taxon>
        <taxon>Phycisphaera</taxon>
    </lineage>
</organism>
<dbReference type="KEGG" id="phm:PSMK_14270"/>
<protein>
    <submittedName>
        <fullName evidence="1">Uncharacterized protein</fullName>
    </submittedName>
</protein>
<evidence type="ECO:0000313" key="1">
    <source>
        <dbReference type="EMBL" id="BAM03586.1"/>
    </source>
</evidence>
<dbReference type="SUPFAM" id="SSF48371">
    <property type="entry name" value="ARM repeat"/>
    <property type="match status" value="1"/>
</dbReference>
<accession>I0IE98</accession>
<gene>
    <name evidence="1" type="ordered locus">PSMK_14270</name>
</gene>
<name>I0IE98_PHYMF</name>
<dbReference type="InterPro" id="IPR016024">
    <property type="entry name" value="ARM-type_fold"/>
</dbReference>
<sequence length="370" mass="38099">MSRPDPRSTRPSRHAHAAGPGCVLALALALPLAPGAAAQQSLPEAIVRVDGRLSEAQVAGVRSFVDAGLEALTSADDVEALAEARQRLTAPLTAVGATPSFVQQYGRELAQRINALPQDTPTVQRVNALLLLRTAPIREALPVIRPALQTDDAAVRFTAAKVILDLLRAGGDGLQLGEQDRGALLDTLAEAASGEPDAFVVGKLLPGVQQLAGDAGRTRVIDLLNRRVEVHAANPGAGYLPELAAMSDLFLRNLGSFARADAAGLCRASARYLKLVSSQLAASALPAAEVPTARQLVTQSENILRELSTSQLGVPASALPGRIDTAVESGDFGSVSATADAWIEALGGSNTGISAESLAVPDPVVPGDAG</sequence>
<dbReference type="AlphaFoldDB" id="I0IE98"/>
<evidence type="ECO:0000313" key="2">
    <source>
        <dbReference type="Proteomes" id="UP000007881"/>
    </source>
</evidence>
<reference evidence="1 2" key="1">
    <citation type="submission" date="2012-02" db="EMBL/GenBank/DDBJ databases">
        <title>Complete genome sequence of Phycisphaera mikurensis NBRC 102666.</title>
        <authorList>
            <person name="Ankai A."/>
            <person name="Hosoyama A."/>
            <person name="Terui Y."/>
            <person name="Sekine M."/>
            <person name="Fukai R."/>
            <person name="Kato Y."/>
            <person name="Nakamura S."/>
            <person name="Yamada-Narita S."/>
            <person name="Kawakoshi A."/>
            <person name="Fukunaga Y."/>
            <person name="Yamazaki S."/>
            <person name="Fujita N."/>
        </authorList>
    </citation>
    <scope>NUCLEOTIDE SEQUENCE [LARGE SCALE GENOMIC DNA]</scope>
    <source>
        <strain evidence="2">NBRC 102666 / KCTC 22515 / FYK2301M01</strain>
    </source>
</reference>